<feature type="transmembrane region" description="Helical" evidence="10">
    <location>
        <begin position="133"/>
        <end position="156"/>
    </location>
</feature>
<evidence type="ECO:0000256" key="10">
    <source>
        <dbReference type="SAM" id="Phobius"/>
    </source>
</evidence>
<keyword evidence="7" id="KW-0238">DNA-binding</keyword>
<dbReference type="GO" id="GO:0097009">
    <property type="term" value="P:energy homeostasis"/>
    <property type="evidence" value="ECO:0007669"/>
    <property type="project" value="Ensembl"/>
</dbReference>
<evidence type="ECO:0000256" key="7">
    <source>
        <dbReference type="ARBA" id="ARBA00023125"/>
    </source>
</evidence>
<keyword evidence="9" id="KW-0539">Nucleus</keyword>
<dbReference type="Ensembl" id="ENSAMET00000010478.2">
    <property type="protein sequence ID" value="ENSAMEP00000010040.2"/>
    <property type="gene ID" value="ENSAMEG00000009561.2"/>
</dbReference>
<dbReference type="GO" id="GO:0031965">
    <property type="term" value="C:nuclear membrane"/>
    <property type="evidence" value="ECO:0007669"/>
    <property type="project" value="UniProtKB-SubCell"/>
</dbReference>
<evidence type="ECO:0000256" key="1">
    <source>
        <dbReference type="ARBA" id="ARBA00004232"/>
    </source>
</evidence>
<keyword evidence="5 10" id="KW-1133">Transmembrane helix</keyword>
<keyword evidence="4 10" id="KW-0812">Transmembrane</keyword>
<comment type="similarity">
    <text evidence="2">Belongs to the TMEM18 family.</text>
</comment>
<dbReference type="PANTHER" id="PTHR22593:SF2">
    <property type="entry name" value="TRANSMEMBRANE PROTEIN 18"/>
    <property type="match status" value="1"/>
</dbReference>
<evidence type="ECO:0000256" key="4">
    <source>
        <dbReference type="ARBA" id="ARBA00022692"/>
    </source>
</evidence>
<dbReference type="AlphaFoldDB" id="G1LSK0"/>
<name>G1LSK0_AILME</name>
<evidence type="ECO:0000313" key="12">
    <source>
        <dbReference type="Proteomes" id="UP000008912"/>
    </source>
</evidence>
<dbReference type="Proteomes" id="UP000008912">
    <property type="component" value="Unassembled WGS sequence"/>
</dbReference>
<dbReference type="PANTHER" id="PTHR22593">
    <property type="entry name" value="TRANSMEMBRANE PROTEIN 18"/>
    <property type="match status" value="1"/>
</dbReference>
<organism evidence="11 12">
    <name type="scientific">Ailuropoda melanoleuca</name>
    <name type="common">Giant panda</name>
    <dbReference type="NCBI Taxonomy" id="9646"/>
    <lineage>
        <taxon>Eukaryota</taxon>
        <taxon>Metazoa</taxon>
        <taxon>Chordata</taxon>
        <taxon>Craniata</taxon>
        <taxon>Vertebrata</taxon>
        <taxon>Euteleostomi</taxon>
        <taxon>Mammalia</taxon>
        <taxon>Eutheria</taxon>
        <taxon>Laurasiatheria</taxon>
        <taxon>Carnivora</taxon>
        <taxon>Caniformia</taxon>
        <taxon>Ursidae</taxon>
        <taxon>Ailuropoda</taxon>
    </lineage>
</organism>
<feature type="transmembrane region" description="Helical" evidence="10">
    <location>
        <begin position="70"/>
        <end position="87"/>
    </location>
</feature>
<dbReference type="GO" id="GO:0003677">
    <property type="term" value="F:DNA binding"/>
    <property type="evidence" value="ECO:0007669"/>
    <property type="project" value="UniProtKB-KW"/>
</dbReference>
<evidence type="ECO:0000256" key="2">
    <source>
        <dbReference type="ARBA" id="ARBA00009971"/>
    </source>
</evidence>
<reference evidence="11" key="2">
    <citation type="submission" date="2025-08" db="UniProtKB">
        <authorList>
            <consortium name="Ensembl"/>
        </authorList>
    </citation>
    <scope>IDENTIFICATION</scope>
</reference>
<feature type="transmembrane region" description="Helical" evidence="10">
    <location>
        <begin position="94"/>
        <end position="113"/>
    </location>
</feature>
<keyword evidence="8 10" id="KW-0472">Membrane</keyword>
<dbReference type="HOGENOM" id="CLU_101161_1_1_1"/>
<protein>
    <recommendedName>
        <fullName evidence="3">Transmembrane protein 18</fullName>
    </recommendedName>
</protein>
<evidence type="ECO:0000256" key="8">
    <source>
        <dbReference type="ARBA" id="ARBA00023136"/>
    </source>
</evidence>
<dbReference type="InParanoid" id="G1LSK0"/>
<evidence type="ECO:0000313" key="11">
    <source>
        <dbReference type="Ensembl" id="ENSAMEP00000010040.2"/>
    </source>
</evidence>
<gene>
    <name evidence="11" type="primary">TMEM18</name>
</gene>
<dbReference type="STRING" id="9646.ENSAMEP00000010040"/>
<proteinExistence type="inferred from homology"/>
<keyword evidence="6" id="KW-0175">Coiled coil</keyword>
<dbReference type="GO" id="GO:0042755">
    <property type="term" value="P:eating behavior"/>
    <property type="evidence" value="ECO:0007669"/>
    <property type="project" value="Ensembl"/>
</dbReference>
<accession>G1LSK0</accession>
<dbReference type="GO" id="GO:0016477">
    <property type="term" value="P:cell migration"/>
    <property type="evidence" value="ECO:0007669"/>
    <property type="project" value="Ensembl"/>
</dbReference>
<dbReference type="InterPro" id="IPR026721">
    <property type="entry name" value="TMEM18"/>
</dbReference>
<evidence type="ECO:0000256" key="3">
    <source>
        <dbReference type="ARBA" id="ARBA00014253"/>
    </source>
</evidence>
<evidence type="ECO:0000256" key="9">
    <source>
        <dbReference type="ARBA" id="ARBA00023242"/>
    </source>
</evidence>
<dbReference type="Pfam" id="PF14770">
    <property type="entry name" value="TMEM18"/>
    <property type="match status" value="1"/>
</dbReference>
<dbReference type="eggNOG" id="ENOG502RZ4T">
    <property type="taxonomic scope" value="Eukaryota"/>
</dbReference>
<keyword evidence="12" id="KW-1185">Reference proteome</keyword>
<dbReference type="GeneTree" id="ENSGT00390000015191"/>
<evidence type="ECO:0000256" key="6">
    <source>
        <dbReference type="ARBA" id="ARBA00023054"/>
    </source>
</evidence>
<reference evidence="11 12" key="1">
    <citation type="journal article" date="2010" name="Nature">
        <title>The sequence and de novo assembly of the giant panda genome.</title>
        <authorList>
            <person name="Li R."/>
            <person name="Fan W."/>
            <person name="Tian G."/>
            <person name="Zhu H."/>
            <person name="He L."/>
            <person name="Cai J."/>
            <person name="Huang Q."/>
            <person name="Cai Q."/>
            <person name="Li B."/>
            <person name="Bai Y."/>
            <person name="Zhang Z."/>
            <person name="Zhang Y."/>
            <person name="Wang W."/>
            <person name="Li J."/>
            <person name="Wei F."/>
            <person name="Li H."/>
            <person name="Jian M."/>
            <person name="Li J."/>
            <person name="Zhang Z."/>
            <person name="Nielsen R."/>
            <person name="Li D."/>
            <person name="Gu W."/>
            <person name="Yang Z."/>
            <person name="Xuan Z."/>
            <person name="Ryder O.A."/>
            <person name="Leung F.C."/>
            <person name="Zhou Y."/>
            <person name="Cao J."/>
            <person name="Sun X."/>
            <person name="Fu Y."/>
            <person name="Fang X."/>
            <person name="Guo X."/>
            <person name="Wang B."/>
            <person name="Hou R."/>
            <person name="Shen F."/>
            <person name="Mu B."/>
            <person name="Ni P."/>
            <person name="Lin R."/>
            <person name="Qian W."/>
            <person name="Wang G."/>
            <person name="Yu C."/>
            <person name="Nie W."/>
            <person name="Wang J."/>
            <person name="Wu Z."/>
            <person name="Liang H."/>
            <person name="Min J."/>
            <person name="Wu Q."/>
            <person name="Cheng S."/>
            <person name="Ruan J."/>
            <person name="Wang M."/>
            <person name="Shi Z."/>
            <person name="Wen M."/>
            <person name="Liu B."/>
            <person name="Ren X."/>
            <person name="Zheng H."/>
            <person name="Dong D."/>
            <person name="Cook K."/>
            <person name="Shan G."/>
            <person name="Zhang H."/>
            <person name="Kosiol C."/>
            <person name="Xie X."/>
            <person name="Lu Z."/>
            <person name="Zheng H."/>
            <person name="Li Y."/>
            <person name="Steiner C.C."/>
            <person name="Lam T.T."/>
            <person name="Lin S."/>
            <person name="Zhang Q."/>
            <person name="Li G."/>
            <person name="Tian J."/>
            <person name="Gong T."/>
            <person name="Liu H."/>
            <person name="Zhang D."/>
            <person name="Fang L."/>
            <person name="Ye C."/>
            <person name="Zhang J."/>
            <person name="Hu W."/>
            <person name="Xu A."/>
            <person name="Ren Y."/>
            <person name="Zhang G."/>
            <person name="Bruford M.W."/>
            <person name="Li Q."/>
            <person name="Ma L."/>
            <person name="Guo Y."/>
            <person name="An N."/>
            <person name="Hu Y."/>
            <person name="Zheng Y."/>
            <person name="Shi Y."/>
            <person name="Li Z."/>
            <person name="Liu Q."/>
            <person name="Chen Y."/>
            <person name="Zhao J."/>
            <person name="Qu N."/>
            <person name="Zhao S."/>
            <person name="Tian F."/>
            <person name="Wang X."/>
            <person name="Wang H."/>
            <person name="Xu L."/>
            <person name="Liu X."/>
            <person name="Vinar T."/>
            <person name="Wang Y."/>
            <person name="Lam T.W."/>
            <person name="Yiu S.M."/>
            <person name="Liu S."/>
            <person name="Zhang H."/>
            <person name="Li D."/>
            <person name="Huang Y."/>
            <person name="Wang X."/>
            <person name="Yang G."/>
            <person name="Jiang Z."/>
            <person name="Wang J."/>
            <person name="Qin N."/>
            <person name="Li L."/>
            <person name="Li J."/>
            <person name="Bolund L."/>
            <person name="Kristiansen K."/>
            <person name="Wong G.K."/>
            <person name="Olson M."/>
            <person name="Zhang X."/>
            <person name="Li S."/>
            <person name="Yang H."/>
            <person name="Wang J."/>
            <person name="Wang J."/>
        </authorList>
    </citation>
    <scope>NUCLEOTIDE SEQUENCE [LARGE SCALE GENOMIC DNA]</scope>
</reference>
<comment type="subcellular location">
    <subcellularLocation>
        <location evidence="1">Nucleus membrane</location>
        <topology evidence="1">Multi-pass membrane protein</topology>
    </subcellularLocation>
</comment>
<evidence type="ECO:0000256" key="5">
    <source>
        <dbReference type="ARBA" id="ARBA00022989"/>
    </source>
</evidence>
<sequence>MSGTERVSQVEIPREATPEAFPVVSNWGGDSGTVVVRVGFSGAMPSAFSVSSFPVSIPAVITQTDWTEPWLLGLAAFHVLCLLLTCLSSQMYRLQVGHFLCLVTLVYCAEYINKVAAMNWRLFSKYQYFDSRGMFISIVFSAPLLLNAMIIVVMWVRKTLGVMADLKTLQKKRRERKRKDE</sequence>
<reference evidence="11" key="3">
    <citation type="submission" date="2025-09" db="UniProtKB">
        <authorList>
            <consortium name="Ensembl"/>
        </authorList>
    </citation>
    <scope>IDENTIFICATION</scope>
</reference>